<sequence>MKRIRFAFPILALAIVLLLSSCVTGRDLVRTIEVHGTAKVTITPDIATFSIQVSELGKTTEEAQRLANAKLAQLRSVLDEYGIAEADVKTTSLNLRPSYRWDEGEQILEGQVASQSLSVKVRDLKALGSIIDQMGKVSGIYLNSVQLDKEDKSEALEQARLEAIQNAKAKAELYAESSAMQVGSPITISEYSVASNPYNTRMKMEAVSAVAYDMATEIPAGTMEVSSTVSIVYEMY</sequence>
<dbReference type="InterPro" id="IPR007497">
    <property type="entry name" value="SIMPL/DUF541"/>
</dbReference>
<dbReference type="PANTHER" id="PTHR34387">
    <property type="entry name" value="SLR1258 PROTEIN"/>
    <property type="match status" value="1"/>
</dbReference>
<gene>
    <name evidence="1" type="ORF">DYP60_09375</name>
</gene>
<dbReference type="AlphaFoldDB" id="A0A372MF86"/>
<evidence type="ECO:0000313" key="2">
    <source>
        <dbReference type="Proteomes" id="UP000264002"/>
    </source>
</evidence>
<evidence type="ECO:0000313" key="1">
    <source>
        <dbReference type="EMBL" id="RFU94404.1"/>
    </source>
</evidence>
<protein>
    <submittedName>
        <fullName evidence="1">DUF541 domain-containing protein</fullName>
    </submittedName>
</protein>
<accession>A0A372MF86</accession>
<comment type="caution">
    <text evidence="1">The sequence shown here is derived from an EMBL/GenBank/DDBJ whole genome shotgun (WGS) entry which is preliminary data.</text>
</comment>
<dbReference type="Pfam" id="PF04402">
    <property type="entry name" value="SIMPL"/>
    <property type="match status" value="1"/>
</dbReference>
<dbReference type="Proteomes" id="UP000264002">
    <property type="component" value="Unassembled WGS sequence"/>
</dbReference>
<dbReference type="Gene3D" id="3.30.110.170">
    <property type="entry name" value="Protein of unknown function (DUF541), domain 1"/>
    <property type="match status" value="1"/>
</dbReference>
<dbReference type="Gene3D" id="3.30.70.2970">
    <property type="entry name" value="Protein of unknown function (DUF541), domain 2"/>
    <property type="match status" value="1"/>
</dbReference>
<dbReference type="InterPro" id="IPR052022">
    <property type="entry name" value="26kDa_periplasmic_antigen"/>
</dbReference>
<reference evidence="2" key="1">
    <citation type="submission" date="2018-08" db="EMBL/GenBank/DDBJ databases">
        <authorList>
            <person name="Grouzdev D.S."/>
            <person name="Krutkina M.S."/>
        </authorList>
    </citation>
    <scope>NUCLEOTIDE SEQUENCE [LARGE SCALE GENOMIC DNA]</scope>
    <source>
        <strain evidence="2">4-11</strain>
    </source>
</reference>
<dbReference type="GO" id="GO:0006974">
    <property type="term" value="P:DNA damage response"/>
    <property type="evidence" value="ECO:0007669"/>
    <property type="project" value="TreeGrafter"/>
</dbReference>
<keyword evidence="2" id="KW-1185">Reference proteome</keyword>
<dbReference type="EMBL" id="QUWK01000009">
    <property type="protein sequence ID" value="RFU94404.1"/>
    <property type="molecule type" value="Genomic_DNA"/>
</dbReference>
<dbReference type="RefSeq" id="WP_117330743.1">
    <property type="nucleotide sequence ID" value="NZ_QUWK01000009.1"/>
</dbReference>
<name>A0A372MF86_9SPIR</name>
<organism evidence="1 2">
    <name type="scientific">Sphaerochaeta halotolerans</name>
    <dbReference type="NCBI Taxonomy" id="2293840"/>
    <lineage>
        <taxon>Bacteria</taxon>
        <taxon>Pseudomonadati</taxon>
        <taxon>Spirochaetota</taxon>
        <taxon>Spirochaetia</taxon>
        <taxon>Spirochaetales</taxon>
        <taxon>Sphaerochaetaceae</taxon>
        <taxon>Sphaerochaeta</taxon>
    </lineage>
</organism>
<dbReference type="PANTHER" id="PTHR34387:SF1">
    <property type="entry name" value="PERIPLASMIC IMMUNOGENIC PROTEIN"/>
    <property type="match status" value="1"/>
</dbReference>
<reference evidence="1 2" key="2">
    <citation type="submission" date="2018-09" db="EMBL/GenBank/DDBJ databases">
        <title>Genome of Sphaerochaeta halotolerans strain 4-11.</title>
        <authorList>
            <person name="Nazina T.N."/>
            <person name="Sokolova D.S."/>
        </authorList>
    </citation>
    <scope>NUCLEOTIDE SEQUENCE [LARGE SCALE GENOMIC DNA]</scope>
    <source>
        <strain evidence="1 2">4-11</strain>
    </source>
</reference>
<proteinExistence type="predicted"/>
<dbReference type="PROSITE" id="PS51257">
    <property type="entry name" value="PROKAR_LIPOPROTEIN"/>
    <property type="match status" value="1"/>
</dbReference>